<protein>
    <submittedName>
        <fullName evidence="2">Uncharacterized protein</fullName>
    </submittedName>
</protein>
<gene>
    <name evidence="2" type="ORF">B0H16DRAFT_1482479</name>
</gene>
<keyword evidence="3" id="KW-1185">Reference proteome</keyword>
<evidence type="ECO:0000313" key="2">
    <source>
        <dbReference type="EMBL" id="KAJ7704745.1"/>
    </source>
</evidence>
<proteinExistence type="predicted"/>
<evidence type="ECO:0000313" key="3">
    <source>
        <dbReference type="Proteomes" id="UP001215598"/>
    </source>
</evidence>
<evidence type="ECO:0000256" key="1">
    <source>
        <dbReference type="SAM" id="MobiDB-lite"/>
    </source>
</evidence>
<accession>A0AAD7GT40</accession>
<organism evidence="2 3">
    <name type="scientific">Mycena metata</name>
    <dbReference type="NCBI Taxonomy" id="1033252"/>
    <lineage>
        <taxon>Eukaryota</taxon>
        <taxon>Fungi</taxon>
        <taxon>Dikarya</taxon>
        <taxon>Basidiomycota</taxon>
        <taxon>Agaricomycotina</taxon>
        <taxon>Agaricomycetes</taxon>
        <taxon>Agaricomycetidae</taxon>
        <taxon>Agaricales</taxon>
        <taxon>Marasmiineae</taxon>
        <taxon>Mycenaceae</taxon>
        <taxon>Mycena</taxon>
    </lineage>
</organism>
<feature type="region of interest" description="Disordered" evidence="1">
    <location>
        <begin position="122"/>
        <end position="148"/>
    </location>
</feature>
<comment type="caution">
    <text evidence="2">The sequence shown here is derived from an EMBL/GenBank/DDBJ whole genome shotgun (WGS) entry which is preliminary data.</text>
</comment>
<reference evidence="2" key="1">
    <citation type="submission" date="2023-03" db="EMBL/GenBank/DDBJ databases">
        <title>Massive genome expansion in bonnet fungi (Mycena s.s.) driven by repeated elements and novel gene families across ecological guilds.</title>
        <authorList>
            <consortium name="Lawrence Berkeley National Laboratory"/>
            <person name="Harder C.B."/>
            <person name="Miyauchi S."/>
            <person name="Viragh M."/>
            <person name="Kuo A."/>
            <person name="Thoen E."/>
            <person name="Andreopoulos B."/>
            <person name="Lu D."/>
            <person name="Skrede I."/>
            <person name="Drula E."/>
            <person name="Henrissat B."/>
            <person name="Morin E."/>
            <person name="Kohler A."/>
            <person name="Barry K."/>
            <person name="LaButti K."/>
            <person name="Morin E."/>
            <person name="Salamov A."/>
            <person name="Lipzen A."/>
            <person name="Mereny Z."/>
            <person name="Hegedus B."/>
            <person name="Baldrian P."/>
            <person name="Stursova M."/>
            <person name="Weitz H."/>
            <person name="Taylor A."/>
            <person name="Grigoriev I.V."/>
            <person name="Nagy L.G."/>
            <person name="Martin F."/>
            <person name="Kauserud H."/>
        </authorList>
    </citation>
    <scope>NUCLEOTIDE SEQUENCE</scope>
    <source>
        <strain evidence="2">CBHHK182m</strain>
    </source>
</reference>
<name>A0AAD7GT40_9AGAR</name>
<dbReference type="EMBL" id="JARKIB010000481">
    <property type="protein sequence ID" value="KAJ7704745.1"/>
    <property type="molecule type" value="Genomic_DNA"/>
</dbReference>
<dbReference type="AlphaFoldDB" id="A0AAD7GT40"/>
<sequence length="148" mass="16298">MNETKMQGKAKKGVHAWLHATLCFSCTLSLPLPFSRTSGSRRRRFVAHRTAVDGGEKTDVAVRAVRAGDVNKLLEWKIRREEQDPHEKRVCAVQVRAPARRAKHSRTSGVGGWAKTLVVATVGKGGAKKKKEKTGSQYTGSQRPGHKT</sequence>
<dbReference type="Proteomes" id="UP001215598">
    <property type="component" value="Unassembled WGS sequence"/>
</dbReference>